<evidence type="ECO:0000313" key="4">
    <source>
        <dbReference type="Proteomes" id="UP000320496"/>
    </source>
</evidence>
<sequence length="261" mass="28561">MASAKSPEDVRRLAREGTLTGPTSGQAHGFTQANLVILPREHAFPFLLFCQRNPRPCPVLEVTEPGDPVPRRYAPTADLRTDLPCYRVWRNGELAGEPTDITDLWRDDFVSFLIGCSFTFESALLEAGLPVRHIEQDCNVPMYRTSIACTPAPPFAGNLVVSMRPFLPAQAIQAIQITSRFPAVHGAPVHFGDPAQIGIEDLGRPDFGDPVEIHPGETPVFWACGVTPQVALMQARLPLVITHSPGCMFVTDRRDAELAGI</sequence>
<protein>
    <recommendedName>
        <fullName evidence="5">Hydro-lyase</fullName>
    </recommendedName>
</protein>
<accession>A0A517ZC20</accession>
<dbReference type="HAMAP" id="MF_01830">
    <property type="entry name" value="Hydro_lyase"/>
    <property type="match status" value="1"/>
</dbReference>
<proteinExistence type="inferred from homology"/>
<dbReference type="EMBL" id="CP036275">
    <property type="protein sequence ID" value="QDU39999.1"/>
    <property type="molecule type" value="Genomic_DNA"/>
</dbReference>
<dbReference type="NCBIfam" id="NF003969">
    <property type="entry name" value="PRK05463.1"/>
    <property type="match status" value="1"/>
</dbReference>
<evidence type="ECO:0000256" key="1">
    <source>
        <dbReference type="ARBA" id="ARBA00007896"/>
    </source>
</evidence>
<dbReference type="Proteomes" id="UP000320496">
    <property type="component" value="Chromosome"/>
</dbReference>
<dbReference type="GO" id="GO:0016829">
    <property type="term" value="F:lyase activity"/>
    <property type="evidence" value="ECO:0007669"/>
    <property type="project" value="UniProtKB-KW"/>
</dbReference>
<evidence type="ECO:0000256" key="2">
    <source>
        <dbReference type="ARBA" id="ARBA00023239"/>
    </source>
</evidence>
<dbReference type="InterPro" id="IPR009906">
    <property type="entry name" value="D-Glu_cyclase"/>
</dbReference>
<dbReference type="PANTHER" id="PTHR32022">
    <property type="entry name" value="D-GLUTAMATE CYCLASE, MITOCHONDRIAL"/>
    <property type="match status" value="1"/>
</dbReference>
<dbReference type="InterPro" id="IPR016938">
    <property type="entry name" value="UPF0317"/>
</dbReference>
<name>A0A517ZC20_9PLAN</name>
<dbReference type="InterPro" id="IPR038021">
    <property type="entry name" value="Putative_hydro-lyase"/>
</dbReference>
<dbReference type="Pfam" id="PF07286">
    <property type="entry name" value="D-Glu_cyclase"/>
    <property type="match status" value="1"/>
</dbReference>
<reference evidence="3 4" key="1">
    <citation type="submission" date="2019-02" db="EMBL/GenBank/DDBJ databases">
        <title>Deep-cultivation of Planctomycetes and their phenomic and genomic characterization uncovers novel biology.</title>
        <authorList>
            <person name="Wiegand S."/>
            <person name="Jogler M."/>
            <person name="Boedeker C."/>
            <person name="Pinto D."/>
            <person name="Vollmers J."/>
            <person name="Rivas-Marin E."/>
            <person name="Kohn T."/>
            <person name="Peeters S.H."/>
            <person name="Heuer A."/>
            <person name="Rast P."/>
            <person name="Oberbeckmann S."/>
            <person name="Bunk B."/>
            <person name="Jeske O."/>
            <person name="Meyerdierks A."/>
            <person name="Storesund J.E."/>
            <person name="Kallscheuer N."/>
            <person name="Luecker S."/>
            <person name="Lage O.M."/>
            <person name="Pohl T."/>
            <person name="Merkel B.J."/>
            <person name="Hornburger P."/>
            <person name="Mueller R.-W."/>
            <person name="Bruemmer F."/>
            <person name="Labrenz M."/>
            <person name="Spormann A.M."/>
            <person name="Op den Camp H."/>
            <person name="Overmann J."/>
            <person name="Amann R."/>
            <person name="Jetten M.S.M."/>
            <person name="Mascher T."/>
            <person name="Medema M.H."/>
            <person name="Devos D.P."/>
            <person name="Kaster A.-K."/>
            <person name="Ovreas L."/>
            <person name="Rohde M."/>
            <person name="Galperin M.Y."/>
            <person name="Jogler C."/>
        </authorList>
    </citation>
    <scope>NUCLEOTIDE SEQUENCE [LARGE SCALE GENOMIC DNA]</scope>
    <source>
        <strain evidence="3 4">Mal4</strain>
    </source>
</reference>
<dbReference type="OrthoDB" id="149585at2"/>
<dbReference type="SUPFAM" id="SSF160920">
    <property type="entry name" value="PSTPO5379-like"/>
    <property type="match status" value="1"/>
</dbReference>
<gene>
    <name evidence="3" type="ORF">Mal4_43530</name>
</gene>
<dbReference type="RefSeq" id="WP_145371126.1">
    <property type="nucleotide sequence ID" value="NZ_CP036275.1"/>
</dbReference>
<dbReference type="FunFam" id="3.30.2040.10:FF:000001">
    <property type="entry name" value="D-glutamate cyclase, mitochondrial"/>
    <property type="match status" value="1"/>
</dbReference>
<evidence type="ECO:0000313" key="3">
    <source>
        <dbReference type="EMBL" id="QDU39999.1"/>
    </source>
</evidence>
<dbReference type="PIRSF" id="PIRSF029755">
    <property type="entry name" value="UCP029755"/>
    <property type="match status" value="1"/>
</dbReference>
<keyword evidence="4" id="KW-1185">Reference proteome</keyword>
<keyword evidence="2" id="KW-0456">Lyase</keyword>
<evidence type="ECO:0008006" key="5">
    <source>
        <dbReference type="Google" id="ProtNLM"/>
    </source>
</evidence>
<organism evidence="3 4">
    <name type="scientific">Maioricimonas rarisocia</name>
    <dbReference type="NCBI Taxonomy" id="2528026"/>
    <lineage>
        <taxon>Bacteria</taxon>
        <taxon>Pseudomonadati</taxon>
        <taxon>Planctomycetota</taxon>
        <taxon>Planctomycetia</taxon>
        <taxon>Planctomycetales</taxon>
        <taxon>Planctomycetaceae</taxon>
        <taxon>Maioricimonas</taxon>
    </lineage>
</organism>
<dbReference type="KEGG" id="mri:Mal4_43530"/>
<dbReference type="Gene3D" id="3.30.2040.10">
    <property type="entry name" value="PSTPO5379-like domain"/>
    <property type="match status" value="1"/>
</dbReference>
<comment type="similarity">
    <text evidence="1">Belongs to the D-glutamate cyclase family.</text>
</comment>
<dbReference type="Gene3D" id="3.40.1640.10">
    <property type="entry name" value="PSTPO5379-like"/>
    <property type="match status" value="1"/>
</dbReference>
<dbReference type="PANTHER" id="PTHR32022:SF10">
    <property type="entry name" value="D-GLUTAMATE CYCLASE, MITOCHONDRIAL"/>
    <property type="match status" value="1"/>
</dbReference>
<dbReference type="AlphaFoldDB" id="A0A517ZC20"/>